<evidence type="ECO:0000256" key="6">
    <source>
        <dbReference type="SAM" id="MobiDB-lite"/>
    </source>
</evidence>
<dbReference type="GO" id="GO:0045944">
    <property type="term" value="P:positive regulation of transcription by RNA polymerase II"/>
    <property type="evidence" value="ECO:0007669"/>
    <property type="project" value="TreeGrafter"/>
</dbReference>
<proteinExistence type="inferred from homology"/>
<feature type="region of interest" description="Disordered" evidence="6">
    <location>
        <begin position="127"/>
        <end position="174"/>
    </location>
</feature>
<evidence type="ECO:0000256" key="4">
    <source>
        <dbReference type="ARBA" id="ARBA00012638"/>
    </source>
</evidence>
<gene>
    <name evidence="8" type="primary">LPIN2</name>
    <name evidence="8" type="synonym">lpin2</name>
</gene>
<keyword evidence="9" id="KW-1185">Reference proteome</keyword>
<dbReference type="GeneTree" id="ENSGT00940000156313"/>
<dbReference type="GO" id="GO:0008195">
    <property type="term" value="F:phosphatidate phosphatase activity"/>
    <property type="evidence" value="ECO:0007669"/>
    <property type="project" value="UniProtKB-EC"/>
</dbReference>
<dbReference type="InterPro" id="IPR031703">
    <property type="entry name" value="Lipin_mid"/>
</dbReference>
<reference evidence="9" key="1">
    <citation type="submission" date="2012-01" db="EMBL/GenBank/DDBJ databases">
        <title>The Genome Sequence of Oreochromis niloticus (Nile Tilapia).</title>
        <authorList>
            <consortium name="Broad Institute Genome Assembly Team"/>
            <consortium name="Broad Institute Sequencing Platform"/>
            <person name="Di Palma F."/>
            <person name="Johnson J."/>
            <person name="Lander E.S."/>
            <person name="Lindblad-Toh K."/>
        </authorList>
    </citation>
    <scope>NUCLEOTIDE SEQUENCE [LARGE SCALE GENOMIC DNA]</scope>
</reference>
<comment type="similarity">
    <text evidence="3">Belongs to the lipin family.</text>
</comment>
<dbReference type="Gene3D" id="3.40.50.1000">
    <property type="entry name" value="HAD superfamily/HAD-like"/>
    <property type="match status" value="1"/>
</dbReference>
<organism evidence="8 9">
    <name type="scientific">Oreochromis niloticus</name>
    <name type="common">Nile tilapia</name>
    <name type="synonym">Tilapia nilotica</name>
    <dbReference type="NCBI Taxonomy" id="8128"/>
    <lineage>
        <taxon>Eukaryota</taxon>
        <taxon>Metazoa</taxon>
        <taxon>Chordata</taxon>
        <taxon>Craniata</taxon>
        <taxon>Vertebrata</taxon>
        <taxon>Euteleostomi</taxon>
        <taxon>Actinopterygii</taxon>
        <taxon>Neopterygii</taxon>
        <taxon>Teleostei</taxon>
        <taxon>Neoteleostei</taxon>
        <taxon>Acanthomorphata</taxon>
        <taxon>Ovalentaria</taxon>
        <taxon>Cichlomorphae</taxon>
        <taxon>Cichliformes</taxon>
        <taxon>Cichlidae</taxon>
        <taxon>African cichlids</taxon>
        <taxon>Pseudocrenilabrinae</taxon>
        <taxon>Oreochromini</taxon>
        <taxon>Oreochromis</taxon>
    </lineage>
</organism>
<dbReference type="GO" id="GO:0019432">
    <property type="term" value="P:triglyceride biosynthetic process"/>
    <property type="evidence" value="ECO:0007669"/>
    <property type="project" value="TreeGrafter"/>
</dbReference>
<dbReference type="GO" id="GO:0009062">
    <property type="term" value="P:fatty acid catabolic process"/>
    <property type="evidence" value="ECO:0007669"/>
    <property type="project" value="TreeGrafter"/>
</dbReference>
<dbReference type="GO" id="GO:0005789">
    <property type="term" value="C:endoplasmic reticulum membrane"/>
    <property type="evidence" value="ECO:0007669"/>
    <property type="project" value="TreeGrafter"/>
</dbReference>
<protein>
    <recommendedName>
        <fullName evidence="4">phosphatidate phosphatase</fullName>
        <ecNumber evidence="4">3.1.3.4</ecNumber>
    </recommendedName>
</protein>
<evidence type="ECO:0000259" key="7">
    <source>
        <dbReference type="SMART" id="SM00775"/>
    </source>
</evidence>
<dbReference type="GO" id="GO:0005829">
    <property type="term" value="C:cytosol"/>
    <property type="evidence" value="ECO:0007669"/>
    <property type="project" value="TreeGrafter"/>
</dbReference>
<reference evidence="8" key="2">
    <citation type="submission" date="2025-08" db="UniProtKB">
        <authorList>
            <consortium name="Ensembl"/>
        </authorList>
    </citation>
    <scope>IDENTIFICATION</scope>
</reference>
<evidence type="ECO:0000256" key="3">
    <source>
        <dbReference type="ARBA" id="ARBA00005476"/>
    </source>
</evidence>
<feature type="domain" description="LNS2/PITP" evidence="7">
    <location>
        <begin position="455"/>
        <end position="611"/>
    </location>
</feature>
<dbReference type="Pfam" id="PF08235">
    <property type="entry name" value="LNS2"/>
    <property type="match status" value="1"/>
</dbReference>
<evidence type="ECO:0000256" key="2">
    <source>
        <dbReference type="ARBA" id="ARBA00001946"/>
    </source>
</evidence>
<dbReference type="PANTHER" id="PTHR12181">
    <property type="entry name" value="LIPIN"/>
    <property type="match status" value="1"/>
</dbReference>
<dbReference type="InterPro" id="IPR007651">
    <property type="entry name" value="Lipin_N"/>
</dbReference>
<dbReference type="PANTHER" id="PTHR12181:SF11">
    <property type="entry name" value="PHOSPHATIDATE PHOSPHATASE LPIN2"/>
    <property type="match status" value="1"/>
</dbReference>
<dbReference type="Pfam" id="PF04571">
    <property type="entry name" value="Lipin_N"/>
    <property type="match status" value="1"/>
</dbReference>
<dbReference type="AlphaFoldDB" id="A0A669B153"/>
<comment type="catalytic activity">
    <reaction evidence="1">
        <text>a 1,2-diacyl-sn-glycero-3-phosphate + H2O = a 1,2-diacyl-sn-glycerol + phosphate</text>
        <dbReference type="Rhea" id="RHEA:27429"/>
        <dbReference type="ChEBI" id="CHEBI:15377"/>
        <dbReference type="ChEBI" id="CHEBI:17815"/>
        <dbReference type="ChEBI" id="CHEBI:43474"/>
        <dbReference type="ChEBI" id="CHEBI:58608"/>
        <dbReference type="EC" id="3.1.3.4"/>
    </reaction>
    <physiologicalReaction direction="left-to-right" evidence="1">
        <dbReference type="Rhea" id="RHEA:27430"/>
    </physiologicalReaction>
</comment>
<sequence>MNYVGQLAGQVLVTVKELYKGINQATLSGCIDVVVVRQRDGTYQCSPFHVRFGKLGVLRSKEKVIDIEVNGEPVDLHMKLGDNGEAFFVQEAEQQNVTKKEKSEPVKTVTITPSESTHFRVILSSEAMENETEVEKEDATSSSVCNIVKPEPRTPVTTVTPVSPISSVSPEAPTEPLDILQSSIATSTASSVPKRSQHQGPEDIYLDDLNVLEPDVAARYFPKSETEAAAKHWIDSEMRSGSQSPQSVGSAAADSGTECLSDSTSDLPDVTLSLCGGLTENAEISKERFMEHIITYHEFAENPAIIDNPNLVVRIGNRYYNWTLAAPLILSLQAFQKNLPKATEEAWVKEKMPKKSGRWWFWRKRADSTIKQVCMLLVQVTKTKFEVVSAVNFLDGQHHPSPHTYRKSLRLSSDQIASLKLKEGPNDVTFSITTQYQGTCRCEGTIYLWNWDDKVIISDIDGTITKSDVFGQILPQLGKDWTHQGIAKLYHSVAENGYKFLYCSARAIGMADMTRGYLQWVNDGGTILPRGPLMLSPSSLFSAFHREVIEKKPEIFKIECLTDIKNLFQHNKQPFYAAFGNRANDVFAYKEVGVPVCRIFTVNPKGELIQEQTKGNKSSYGRLSELVEHVFPLLSKEQNEAFVMPEYSSFCYWRQPIPEINPDELL</sequence>
<feature type="compositionally biased region" description="Polar residues" evidence="6">
    <location>
        <begin position="239"/>
        <end position="249"/>
    </location>
</feature>
<dbReference type="EC" id="3.1.3.4" evidence="4"/>
<dbReference type="InterPro" id="IPR036412">
    <property type="entry name" value="HAD-like_sf"/>
</dbReference>
<evidence type="ECO:0000313" key="8">
    <source>
        <dbReference type="Ensembl" id="ENSONIP00000029105.1"/>
    </source>
</evidence>
<dbReference type="InterPro" id="IPR023214">
    <property type="entry name" value="HAD_sf"/>
</dbReference>
<feature type="region of interest" description="Disordered" evidence="6">
    <location>
        <begin position="237"/>
        <end position="264"/>
    </location>
</feature>
<dbReference type="Proteomes" id="UP000005207">
    <property type="component" value="Linkage group LG18"/>
</dbReference>
<keyword evidence="5" id="KW-0378">Hydrolase</keyword>
<dbReference type="SUPFAM" id="SSF56784">
    <property type="entry name" value="HAD-like"/>
    <property type="match status" value="1"/>
</dbReference>
<dbReference type="GO" id="GO:0005634">
    <property type="term" value="C:nucleus"/>
    <property type="evidence" value="ECO:0007669"/>
    <property type="project" value="TreeGrafter"/>
</dbReference>
<feature type="compositionally biased region" description="Low complexity" evidence="6">
    <location>
        <begin position="154"/>
        <end position="170"/>
    </location>
</feature>
<dbReference type="Ensembl" id="ENSONIT00000058729.1">
    <property type="protein sequence ID" value="ENSONIP00000029105.1"/>
    <property type="gene ID" value="ENSONIG00000009209.2"/>
</dbReference>
<name>A0A669B153_ORENI</name>
<dbReference type="GO" id="GO:0032869">
    <property type="term" value="P:cellular response to insulin stimulus"/>
    <property type="evidence" value="ECO:0007669"/>
    <property type="project" value="TreeGrafter"/>
</dbReference>
<evidence type="ECO:0000256" key="5">
    <source>
        <dbReference type="ARBA" id="ARBA00022801"/>
    </source>
</evidence>
<reference evidence="8" key="3">
    <citation type="submission" date="2025-09" db="UniProtKB">
        <authorList>
            <consortium name="Ensembl"/>
        </authorList>
    </citation>
    <scope>IDENTIFICATION</scope>
</reference>
<dbReference type="SMART" id="SM00775">
    <property type="entry name" value="LNS2"/>
    <property type="match status" value="1"/>
</dbReference>
<dbReference type="GO" id="GO:0003713">
    <property type="term" value="F:transcription coactivator activity"/>
    <property type="evidence" value="ECO:0007669"/>
    <property type="project" value="TreeGrafter"/>
</dbReference>
<evidence type="ECO:0000313" key="9">
    <source>
        <dbReference type="Proteomes" id="UP000005207"/>
    </source>
</evidence>
<comment type="cofactor">
    <cofactor evidence="2">
        <name>Mg(2+)</name>
        <dbReference type="ChEBI" id="CHEBI:18420"/>
    </cofactor>
</comment>
<evidence type="ECO:0000256" key="1">
    <source>
        <dbReference type="ARBA" id="ARBA00001180"/>
    </source>
</evidence>
<accession>A0A669B153</accession>
<dbReference type="InterPro" id="IPR031315">
    <property type="entry name" value="LNS2/PITP"/>
</dbReference>
<dbReference type="InterPro" id="IPR013209">
    <property type="entry name" value="LNS2"/>
</dbReference>
<dbReference type="Pfam" id="PF16876">
    <property type="entry name" value="Lipin_mid"/>
    <property type="match status" value="1"/>
</dbReference>
<dbReference type="InterPro" id="IPR026058">
    <property type="entry name" value="LIPIN"/>
</dbReference>